<name>A0A4S4EFH4_CAMSN</name>
<dbReference type="FunFam" id="1.10.630.10:FF:000011">
    <property type="entry name" value="Cytochrome P450 83B1"/>
    <property type="match status" value="1"/>
</dbReference>
<evidence type="ECO:0000256" key="7">
    <source>
        <dbReference type="PIRSR" id="PIRSR602401-1"/>
    </source>
</evidence>
<dbReference type="InterPro" id="IPR036396">
    <property type="entry name" value="Cyt_P450_sf"/>
</dbReference>
<dbReference type="PROSITE" id="PS00086">
    <property type="entry name" value="CYTOCHROME_P450"/>
    <property type="match status" value="1"/>
</dbReference>
<comment type="caution">
    <text evidence="9">The sequence shown here is derived from an EMBL/GenBank/DDBJ whole genome shotgun (WGS) entry which is preliminary data.</text>
</comment>
<dbReference type="InterPro" id="IPR017972">
    <property type="entry name" value="Cyt_P450_CS"/>
</dbReference>
<protein>
    <recommendedName>
        <fullName evidence="11">Cytochrome P450 71A1</fullName>
    </recommendedName>
</protein>
<dbReference type="GO" id="GO:0020037">
    <property type="term" value="F:heme binding"/>
    <property type="evidence" value="ECO:0007669"/>
    <property type="project" value="InterPro"/>
</dbReference>
<comment type="similarity">
    <text evidence="1 8">Belongs to the cytochrome P450 family.</text>
</comment>
<keyword evidence="4 8" id="KW-0560">Oxidoreductase</keyword>
<evidence type="ECO:0000256" key="6">
    <source>
        <dbReference type="ARBA" id="ARBA00023033"/>
    </source>
</evidence>
<comment type="cofactor">
    <cofactor evidence="7">
        <name>heme</name>
        <dbReference type="ChEBI" id="CHEBI:30413"/>
    </cofactor>
</comment>
<sequence length="547" mass="61793">MGLTPLLQQWWPELYKTTLIKPFVFPLLLSSLLLFLLKFKKSVSKFKFPPSPPRLPVIGHLHLLGNLPHRSLHALSEKYGPMLLLYLGGAPTLVVNSAKIAKEIMKTHDIAFANRVQTRAANALMYGCTSLGFAPYGEYWRQMKRICVLELLSIKRVQSFHFVREEEVATMIEKIRSNTGLDGGANSVNLGDMLVDTMTSIISRCILGKKYEGEDNKKRFGQLARNGMELLIAFSFQDFFPSFGWIDALTGLVKRLKDTSQGLDAFLDDVIEIYRTSKGNDDQPGNKCLIEILLHLQEEGKLEIDISQDNLKGILLVSLSLSLSLSVCPSMCVCIPVDMFIGGTDTTSTAIEWAMTELIKNPTKLKKAQEEVRRVVGEKSKVNEDDIDQMVYLNWVVKEALRLHAPIPFLFRQESIGNESTKLGGYDIPPRTRVFINAWAIHRDPKLWDNPEDFVPERFANNLIDFKGQDFNFIPFGGGRRGCPGFSFGVLIVEYVLANLLYWFDWKYPSGPGRDEDFDMSEVTSLVVHKKIPLQLVPVLHSPSFIT</sequence>
<dbReference type="Pfam" id="PF00067">
    <property type="entry name" value="p450"/>
    <property type="match status" value="2"/>
</dbReference>
<evidence type="ECO:0000313" key="9">
    <source>
        <dbReference type="EMBL" id="THG15160.1"/>
    </source>
</evidence>
<dbReference type="GO" id="GO:0016705">
    <property type="term" value="F:oxidoreductase activity, acting on paired donors, with incorporation or reduction of molecular oxygen"/>
    <property type="evidence" value="ECO:0007669"/>
    <property type="project" value="InterPro"/>
</dbReference>
<dbReference type="Gene3D" id="1.10.630.10">
    <property type="entry name" value="Cytochrome P450"/>
    <property type="match status" value="1"/>
</dbReference>
<keyword evidence="10" id="KW-1185">Reference proteome</keyword>
<evidence type="ECO:0000256" key="4">
    <source>
        <dbReference type="ARBA" id="ARBA00023002"/>
    </source>
</evidence>
<dbReference type="GO" id="GO:0004497">
    <property type="term" value="F:monooxygenase activity"/>
    <property type="evidence" value="ECO:0007669"/>
    <property type="project" value="UniProtKB-KW"/>
</dbReference>
<evidence type="ECO:0000313" key="10">
    <source>
        <dbReference type="Proteomes" id="UP000306102"/>
    </source>
</evidence>
<keyword evidence="6 8" id="KW-0503">Monooxygenase</keyword>
<dbReference type="InterPro" id="IPR002401">
    <property type="entry name" value="Cyt_P450_E_grp-I"/>
</dbReference>
<dbReference type="InterPro" id="IPR001128">
    <property type="entry name" value="Cyt_P450"/>
</dbReference>
<reference evidence="9 10" key="1">
    <citation type="journal article" date="2018" name="Proc. Natl. Acad. Sci. U.S.A.">
        <title>Draft genome sequence of Camellia sinensis var. sinensis provides insights into the evolution of the tea genome and tea quality.</title>
        <authorList>
            <person name="Wei C."/>
            <person name="Yang H."/>
            <person name="Wang S."/>
            <person name="Zhao J."/>
            <person name="Liu C."/>
            <person name="Gao L."/>
            <person name="Xia E."/>
            <person name="Lu Y."/>
            <person name="Tai Y."/>
            <person name="She G."/>
            <person name="Sun J."/>
            <person name="Cao H."/>
            <person name="Tong W."/>
            <person name="Gao Q."/>
            <person name="Li Y."/>
            <person name="Deng W."/>
            <person name="Jiang X."/>
            <person name="Wang W."/>
            <person name="Chen Q."/>
            <person name="Zhang S."/>
            <person name="Li H."/>
            <person name="Wu J."/>
            <person name="Wang P."/>
            <person name="Li P."/>
            <person name="Shi C."/>
            <person name="Zheng F."/>
            <person name="Jian J."/>
            <person name="Huang B."/>
            <person name="Shan D."/>
            <person name="Shi M."/>
            <person name="Fang C."/>
            <person name="Yue Y."/>
            <person name="Li F."/>
            <person name="Li D."/>
            <person name="Wei S."/>
            <person name="Han B."/>
            <person name="Jiang C."/>
            <person name="Yin Y."/>
            <person name="Xia T."/>
            <person name="Zhang Z."/>
            <person name="Bennetzen J.L."/>
            <person name="Zhao S."/>
            <person name="Wan X."/>
        </authorList>
    </citation>
    <scope>NUCLEOTIDE SEQUENCE [LARGE SCALE GENOMIC DNA]</scope>
    <source>
        <strain evidence="10">cv. Shuchazao</strain>
        <tissue evidence="9">Leaf</tissue>
    </source>
</reference>
<dbReference type="Proteomes" id="UP000306102">
    <property type="component" value="Unassembled WGS sequence"/>
</dbReference>
<evidence type="ECO:0000256" key="5">
    <source>
        <dbReference type="ARBA" id="ARBA00023004"/>
    </source>
</evidence>
<evidence type="ECO:0000256" key="8">
    <source>
        <dbReference type="RuleBase" id="RU000461"/>
    </source>
</evidence>
<organism evidence="9 10">
    <name type="scientific">Camellia sinensis var. sinensis</name>
    <name type="common">China tea</name>
    <dbReference type="NCBI Taxonomy" id="542762"/>
    <lineage>
        <taxon>Eukaryota</taxon>
        <taxon>Viridiplantae</taxon>
        <taxon>Streptophyta</taxon>
        <taxon>Embryophyta</taxon>
        <taxon>Tracheophyta</taxon>
        <taxon>Spermatophyta</taxon>
        <taxon>Magnoliopsida</taxon>
        <taxon>eudicotyledons</taxon>
        <taxon>Gunneridae</taxon>
        <taxon>Pentapetalae</taxon>
        <taxon>asterids</taxon>
        <taxon>Ericales</taxon>
        <taxon>Theaceae</taxon>
        <taxon>Camellia</taxon>
    </lineage>
</organism>
<dbReference type="EMBL" id="SDRB02004892">
    <property type="protein sequence ID" value="THG15160.1"/>
    <property type="molecule type" value="Genomic_DNA"/>
</dbReference>
<proteinExistence type="inferred from homology"/>
<dbReference type="PANTHER" id="PTHR47955">
    <property type="entry name" value="CYTOCHROME P450 FAMILY 71 PROTEIN"/>
    <property type="match status" value="1"/>
</dbReference>
<keyword evidence="2 7" id="KW-0349">Heme</keyword>
<keyword evidence="3 7" id="KW-0479">Metal-binding</keyword>
<dbReference type="AlphaFoldDB" id="A0A4S4EFH4"/>
<dbReference type="STRING" id="542762.A0A4S4EFH4"/>
<evidence type="ECO:0000256" key="1">
    <source>
        <dbReference type="ARBA" id="ARBA00010617"/>
    </source>
</evidence>
<evidence type="ECO:0000256" key="3">
    <source>
        <dbReference type="ARBA" id="ARBA00022723"/>
    </source>
</evidence>
<evidence type="ECO:0008006" key="11">
    <source>
        <dbReference type="Google" id="ProtNLM"/>
    </source>
</evidence>
<dbReference type="PANTHER" id="PTHR47955:SF18">
    <property type="entry name" value="CYTOCHROME P450 71A1-LIKE"/>
    <property type="match status" value="1"/>
</dbReference>
<feature type="binding site" description="axial binding residue" evidence="7">
    <location>
        <position position="483"/>
    </location>
    <ligand>
        <name>heme</name>
        <dbReference type="ChEBI" id="CHEBI:30413"/>
    </ligand>
    <ligandPart>
        <name>Fe</name>
        <dbReference type="ChEBI" id="CHEBI:18248"/>
    </ligandPart>
</feature>
<dbReference type="GO" id="GO:0005506">
    <property type="term" value="F:iron ion binding"/>
    <property type="evidence" value="ECO:0007669"/>
    <property type="project" value="InterPro"/>
</dbReference>
<keyword evidence="5 7" id="KW-0408">Iron</keyword>
<dbReference type="PRINTS" id="PR00385">
    <property type="entry name" value="P450"/>
</dbReference>
<gene>
    <name evidence="9" type="ORF">TEA_019070</name>
</gene>
<dbReference type="SUPFAM" id="SSF48264">
    <property type="entry name" value="Cytochrome P450"/>
    <property type="match status" value="1"/>
</dbReference>
<accession>A0A4S4EFH4</accession>
<dbReference type="PRINTS" id="PR00463">
    <property type="entry name" value="EP450I"/>
</dbReference>
<dbReference type="CDD" id="cd11072">
    <property type="entry name" value="CYP71-like"/>
    <property type="match status" value="1"/>
</dbReference>
<evidence type="ECO:0000256" key="2">
    <source>
        <dbReference type="ARBA" id="ARBA00022617"/>
    </source>
</evidence>